<name>A0AAV7QA33_PLEWA</name>
<dbReference type="Proteomes" id="UP001066276">
    <property type="component" value="Chromosome 6"/>
</dbReference>
<organism evidence="1 2">
    <name type="scientific">Pleurodeles waltl</name>
    <name type="common">Iberian ribbed newt</name>
    <dbReference type="NCBI Taxonomy" id="8319"/>
    <lineage>
        <taxon>Eukaryota</taxon>
        <taxon>Metazoa</taxon>
        <taxon>Chordata</taxon>
        <taxon>Craniata</taxon>
        <taxon>Vertebrata</taxon>
        <taxon>Euteleostomi</taxon>
        <taxon>Amphibia</taxon>
        <taxon>Batrachia</taxon>
        <taxon>Caudata</taxon>
        <taxon>Salamandroidea</taxon>
        <taxon>Salamandridae</taxon>
        <taxon>Pleurodelinae</taxon>
        <taxon>Pleurodeles</taxon>
    </lineage>
</organism>
<evidence type="ECO:0000313" key="1">
    <source>
        <dbReference type="EMBL" id="KAJ1135438.1"/>
    </source>
</evidence>
<reference evidence="1" key="1">
    <citation type="journal article" date="2022" name="bioRxiv">
        <title>Sequencing and chromosome-scale assembly of the giantPleurodeles waltlgenome.</title>
        <authorList>
            <person name="Brown T."/>
            <person name="Elewa A."/>
            <person name="Iarovenko S."/>
            <person name="Subramanian E."/>
            <person name="Araus A.J."/>
            <person name="Petzold A."/>
            <person name="Susuki M."/>
            <person name="Suzuki K.-i.T."/>
            <person name="Hayashi T."/>
            <person name="Toyoda A."/>
            <person name="Oliveira C."/>
            <person name="Osipova E."/>
            <person name="Leigh N.D."/>
            <person name="Simon A."/>
            <person name="Yun M.H."/>
        </authorList>
    </citation>
    <scope>NUCLEOTIDE SEQUENCE</scope>
    <source>
        <strain evidence="1">20211129_DDA</strain>
        <tissue evidence="1">Liver</tissue>
    </source>
</reference>
<evidence type="ECO:0000313" key="2">
    <source>
        <dbReference type="Proteomes" id="UP001066276"/>
    </source>
</evidence>
<keyword evidence="2" id="KW-1185">Reference proteome</keyword>
<dbReference type="AlphaFoldDB" id="A0AAV7QA33"/>
<comment type="caution">
    <text evidence="1">The sequence shown here is derived from an EMBL/GenBank/DDBJ whole genome shotgun (WGS) entry which is preliminary data.</text>
</comment>
<gene>
    <name evidence="1" type="ORF">NDU88_001878</name>
</gene>
<proteinExistence type="predicted"/>
<dbReference type="EMBL" id="JANPWB010000010">
    <property type="protein sequence ID" value="KAJ1135438.1"/>
    <property type="molecule type" value="Genomic_DNA"/>
</dbReference>
<protein>
    <submittedName>
        <fullName evidence="1">Uncharacterized protein</fullName>
    </submittedName>
</protein>
<sequence length="101" mass="11136">MAVTGPCRGLRCLRAGPGALQGALKPHSALADYPGQEEASGIKRNRFWEPTGCVKGMLSVVEMLIIEEMLATEEMLTVMANFERMISVQKMLYSEEMLDAE</sequence>
<accession>A0AAV7QA33</accession>